<proteinExistence type="predicted"/>
<feature type="compositionally biased region" description="Basic and acidic residues" evidence="1">
    <location>
        <begin position="95"/>
        <end position="109"/>
    </location>
</feature>
<evidence type="ECO:0008006" key="4">
    <source>
        <dbReference type="Google" id="ProtNLM"/>
    </source>
</evidence>
<feature type="region of interest" description="Disordered" evidence="1">
    <location>
        <begin position="92"/>
        <end position="174"/>
    </location>
</feature>
<dbReference type="PANTHER" id="PTHR34153:SF2">
    <property type="entry name" value="SI:CH211-262H13.3-RELATED"/>
    <property type="match status" value="1"/>
</dbReference>
<protein>
    <recommendedName>
        <fullName evidence="4">DUF4806 domain-containing protein</fullName>
    </recommendedName>
</protein>
<evidence type="ECO:0000313" key="2">
    <source>
        <dbReference type="EMBL" id="KAK4017406.1"/>
    </source>
</evidence>
<accession>A0ABQ9ZWX1</accession>
<feature type="compositionally biased region" description="Basic and acidic residues" evidence="1">
    <location>
        <begin position="230"/>
        <end position="245"/>
    </location>
</feature>
<dbReference type="EMBL" id="JAOYFB010000006">
    <property type="protein sequence ID" value="KAK4017406.1"/>
    <property type="molecule type" value="Genomic_DNA"/>
</dbReference>
<feature type="compositionally biased region" description="Polar residues" evidence="1">
    <location>
        <begin position="256"/>
        <end position="265"/>
    </location>
</feature>
<dbReference type="Proteomes" id="UP001234178">
    <property type="component" value="Unassembled WGS sequence"/>
</dbReference>
<name>A0ABQ9ZWX1_9CRUS</name>
<feature type="region of interest" description="Disordered" evidence="1">
    <location>
        <begin position="230"/>
        <end position="283"/>
    </location>
</feature>
<dbReference type="PANTHER" id="PTHR34153">
    <property type="entry name" value="SI:CH211-262H13.3-RELATED-RELATED"/>
    <property type="match status" value="1"/>
</dbReference>
<organism evidence="2 3">
    <name type="scientific">Daphnia magna</name>
    <dbReference type="NCBI Taxonomy" id="35525"/>
    <lineage>
        <taxon>Eukaryota</taxon>
        <taxon>Metazoa</taxon>
        <taxon>Ecdysozoa</taxon>
        <taxon>Arthropoda</taxon>
        <taxon>Crustacea</taxon>
        <taxon>Branchiopoda</taxon>
        <taxon>Diplostraca</taxon>
        <taxon>Cladocera</taxon>
        <taxon>Anomopoda</taxon>
        <taxon>Daphniidae</taxon>
        <taxon>Daphnia</taxon>
    </lineage>
</organism>
<keyword evidence="3" id="KW-1185">Reference proteome</keyword>
<evidence type="ECO:0000313" key="3">
    <source>
        <dbReference type="Proteomes" id="UP001234178"/>
    </source>
</evidence>
<comment type="caution">
    <text evidence="2">The sequence shown here is derived from an EMBL/GenBank/DDBJ whole genome shotgun (WGS) entry which is preliminary data.</text>
</comment>
<gene>
    <name evidence="2" type="ORF">OUZ56_032718</name>
</gene>
<sequence length="441" mass="49643">MSHYLVEVPKESPLKGCWILIAAKNWIYEDVLYTPDNSYSHAYKLSLLKDGKDPDIITWERSHSFNVIHQFDSYEEARENLPRAEKGLPIFTRSSDIRGGHRQRIEKSLKLPGELSTTEQESEQEEDSLTQTKKSTVNKKSTPVKRKSSSETTKLPLPPPMLRSKITPNSSKKIAKSTVKIPSVGTALAGPSGLSDRCNAVNNVRSCSTQVMSFQKCNEIQEKQYDDDIHIDSDSSEEGNTHGDTNDMQSIPPYWNDSQMMTIYTPQPTPSPSPCEPSDKSQQYSGNYKKNVLMFLQLTVMVAKVVLTTLAQMNEKLSALEKTMAKPVAEVSKDEDDDLAFLLVKSIDDCEKFEKNLKQNEDVFRKLVSMITRLGKRNTKNSQGDYVRRAWGCVIANSVAKELNWLGRPDKRVNNGLGKQGIKESLITKAIQRGISSNKPY</sequence>
<reference evidence="2 3" key="1">
    <citation type="journal article" date="2023" name="Nucleic Acids Res.">
        <title>The hologenome of Daphnia magna reveals possible DNA methylation and microbiome-mediated evolution of the host genome.</title>
        <authorList>
            <person name="Chaturvedi A."/>
            <person name="Li X."/>
            <person name="Dhandapani V."/>
            <person name="Marshall H."/>
            <person name="Kissane S."/>
            <person name="Cuenca-Cambronero M."/>
            <person name="Asole G."/>
            <person name="Calvet F."/>
            <person name="Ruiz-Romero M."/>
            <person name="Marangio P."/>
            <person name="Guigo R."/>
            <person name="Rago D."/>
            <person name="Mirbahai L."/>
            <person name="Eastwood N."/>
            <person name="Colbourne J.K."/>
            <person name="Zhou J."/>
            <person name="Mallon E."/>
            <person name="Orsini L."/>
        </authorList>
    </citation>
    <scope>NUCLEOTIDE SEQUENCE [LARGE SCALE GENOMIC DNA]</scope>
    <source>
        <strain evidence="2">LRV0_1</strain>
    </source>
</reference>
<evidence type="ECO:0000256" key="1">
    <source>
        <dbReference type="SAM" id="MobiDB-lite"/>
    </source>
</evidence>